<dbReference type="RefSeq" id="WP_369289153.1">
    <property type="nucleotide sequence ID" value="NZ_JBFTEG010000021.1"/>
</dbReference>
<evidence type="ECO:0000313" key="1">
    <source>
        <dbReference type="EMBL" id="MEX6504213.1"/>
    </source>
</evidence>
<accession>A0ABV3YZL5</accession>
<name>A0ABV3YZL5_9PSED</name>
<proteinExistence type="predicted"/>
<dbReference type="EMBL" id="JBFTEG010000021">
    <property type="protein sequence ID" value="MEX6504213.1"/>
    <property type="molecule type" value="Genomic_DNA"/>
</dbReference>
<sequence>MSAPNYWRELLATPTASAADNLSEHADRLERLACIAECQGERLSAGIAAIGELLDGATGAGQVDDGLAVDICSMLAALAGLSAELATVTRNAYGTLASIRAAAHRSPATPHLSPLGQD</sequence>
<gene>
    <name evidence="1" type="ORF">AB5S05_19295</name>
</gene>
<protein>
    <submittedName>
        <fullName evidence="1">Uncharacterized protein</fullName>
    </submittedName>
</protein>
<dbReference type="Proteomes" id="UP001560296">
    <property type="component" value="Unassembled WGS sequence"/>
</dbReference>
<evidence type="ECO:0000313" key="2">
    <source>
        <dbReference type="Proteomes" id="UP001560296"/>
    </source>
</evidence>
<keyword evidence="2" id="KW-1185">Reference proteome</keyword>
<comment type="caution">
    <text evidence="1">The sequence shown here is derived from an EMBL/GenBank/DDBJ whole genome shotgun (WGS) entry which is preliminary data.</text>
</comment>
<reference evidence="1 2" key="1">
    <citation type="submission" date="2024-07" db="EMBL/GenBank/DDBJ databases">
        <authorList>
            <person name="Li M."/>
        </authorList>
    </citation>
    <scope>NUCLEOTIDE SEQUENCE [LARGE SCALE GENOMIC DNA]</scope>
    <source>
        <strain evidence="1 2">25A3E</strain>
    </source>
</reference>
<organism evidence="1 2">
    <name type="scientific">Pseudomonas zhanjiangensis</name>
    <dbReference type="NCBI Taxonomy" id="3239015"/>
    <lineage>
        <taxon>Bacteria</taxon>
        <taxon>Pseudomonadati</taxon>
        <taxon>Pseudomonadota</taxon>
        <taxon>Gammaproteobacteria</taxon>
        <taxon>Pseudomonadales</taxon>
        <taxon>Pseudomonadaceae</taxon>
        <taxon>Pseudomonas</taxon>
    </lineage>
</organism>